<protein>
    <submittedName>
        <fullName evidence="1">Uncharacterized protein</fullName>
    </submittedName>
</protein>
<sequence>MLYLLLRTASTYTTCWSLLILINKHLLTLLPPVHPTRYGLDAECRALALELCATWENAWTHRPIGAWHMWFGLVVAYEWCAEDVQGWILGGLNWLLEEVGCAGWRWSGELVEAMGRKLMGEGDWMGSG</sequence>
<dbReference type="EMBL" id="ML976681">
    <property type="protein sequence ID" value="KAF1973308.1"/>
    <property type="molecule type" value="Genomic_DNA"/>
</dbReference>
<gene>
    <name evidence="1" type="ORF">BU23DRAFT_599018</name>
</gene>
<dbReference type="Proteomes" id="UP000800036">
    <property type="component" value="Unassembled WGS sequence"/>
</dbReference>
<name>A0A6A5V8Y8_9PLEO</name>
<dbReference type="AlphaFoldDB" id="A0A6A5V8Y8"/>
<keyword evidence="2" id="KW-1185">Reference proteome</keyword>
<evidence type="ECO:0000313" key="1">
    <source>
        <dbReference type="EMBL" id="KAF1973308.1"/>
    </source>
</evidence>
<reference evidence="1" key="1">
    <citation type="journal article" date="2020" name="Stud. Mycol.">
        <title>101 Dothideomycetes genomes: a test case for predicting lifestyles and emergence of pathogens.</title>
        <authorList>
            <person name="Haridas S."/>
            <person name="Albert R."/>
            <person name="Binder M."/>
            <person name="Bloem J."/>
            <person name="Labutti K."/>
            <person name="Salamov A."/>
            <person name="Andreopoulos B."/>
            <person name="Baker S."/>
            <person name="Barry K."/>
            <person name="Bills G."/>
            <person name="Bluhm B."/>
            <person name="Cannon C."/>
            <person name="Castanera R."/>
            <person name="Culley D."/>
            <person name="Daum C."/>
            <person name="Ezra D."/>
            <person name="Gonzalez J."/>
            <person name="Henrissat B."/>
            <person name="Kuo A."/>
            <person name="Liang C."/>
            <person name="Lipzen A."/>
            <person name="Lutzoni F."/>
            <person name="Magnuson J."/>
            <person name="Mondo S."/>
            <person name="Nolan M."/>
            <person name="Ohm R."/>
            <person name="Pangilinan J."/>
            <person name="Park H.-J."/>
            <person name="Ramirez L."/>
            <person name="Alfaro M."/>
            <person name="Sun H."/>
            <person name="Tritt A."/>
            <person name="Yoshinaga Y."/>
            <person name="Zwiers L.-H."/>
            <person name="Turgeon B."/>
            <person name="Goodwin S."/>
            <person name="Spatafora J."/>
            <person name="Crous P."/>
            <person name="Grigoriev I."/>
        </authorList>
    </citation>
    <scope>NUCLEOTIDE SEQUENCE</scope>
    <source>
        <strain evidence="1">CBS 107.79</strain>
    </source>
</reference>
<proteinExistence type="predicted"/>
<organism evidence="1 2">
    <name type="scientific">Bimuria novae-zelandiae CBS 107.79</name>
    <dbReference type="NCBI Taxonomy" id="1447943"/>
    <lineage>
        <taxon>Eukaryota</taxon>
        <taxon>Fungi</taxon>
        <taxon>Dikarya</taxon>
        <taxon>Ascomycota</taxon>
        <taxon>Pezizomycotina</taxon>
        <taxon>Dothideomycetes</taxon>
        <taxon>Pleosporomycetidae</taxon>
        <taxon>Pleosporales</taxon>
        <taxon>Massarineae</taxon>
        <taxon>Didymosphaeriaceae</taxon>
        <taxon>Bimuria</taxon>
    </lineage>
</organism>
<evidence type="ECO:0000313" key="2">
    <source>
        <dbReference type="Proteomes" id="UP000800036"/>
    </source>
</evidence>
<dbReference type="OrthoDB" id="4314040at2759"/>
<accession>A0A6A5V8Y8</accession>